<dbReference type="PATRIC" id="fig|1354251.4.peg.1964"/>
<gene>
    <name evidence="2" type="ORF">M975_1903</name>
</gene>
<sequence>MKTRALIAISAALMAQLWQPTPIAEPMRTPCYSYPLTNSRHTGKAAERRKAKQRRRARL</sequence>
<comment type="caution">
    <text evidence="2">The sequence shown here is derived from an EMBL/GenBank/DDBJ whole genome shotgun (WGS) entry which is preliminary data.</text>
</comment>
<evidence type="ECO:0000313" key="2">
    <source>
        <dbReference type="EMBL" id="OAT32011.1"/>
    </source>
</evidence>
<keyword evidence="3" id="KW-1185">Reference proteome</keyword>
<organism evidence="2 3">
    <name type="scientific">Buttiauxella brennerae ATCC 51605</name>
    <dbReference type="NCBI Taxonomy" id="1354251"/>
    <lineage>
        <taxon>Bacteria</taxon>
        <taxon>Pseudomonadati</taxon>
        <taxon>Pseudomonadota</taxon>
        <taxon>Gammaproteobacteria</taxon>
        <taxon>Enterobacterales</taxon>
        <taxon>Enterobacteriaceae</taxon>
        <taxon>Buttiauxella</taxon>
    </lineage>
</organism>
<dbReference type="EMBL" id="LXER01000017">
    <property type="protein sequence ID" value="OAT32011.1"/>
    <property type="molecule type" value="Genomic_DNA"/>
</dbReference>
<evidence type="ECO:0000313" key="3">
    <source>
        <dbReference type="Proteomes" id="UP000078410"/>
    </source>
</evidence>
<dbReference type="RefSeq" id="WP_064558979.1">
    <property type="nucleotide sequence ID" value="NZ_LXER01000017.1"/>
</dbReference>
<feature type="region of interest" description="Disordered" evidence="1">
    <location>
        <begin position="31"/>
        <end position="59"/>
    </location>
</feature>
<proteinExistence type="predicted"/>
<accession>A0A1B7IQL7</accession>
<dbReference type="AlphaFoldDB" id="A0A1B7IQL7"/>
<dbReference type="Proteomes" id="UP000078410">
    <property type="component" value="Unassembled WGS sequence"/>
</dbReference>
<evidence type="ECO:0000256" key="1">
    <source>
        <dbReference type="SAM" id="MobiDB-lite"/>
    </source>
</evidence>
<feature type="compositionally biased region" description="Basic residues" evidence="1">
    <location>
        <begin position="41"/>
        <end position="59"/>
    </location>
</feature>
<protein>
    <submittedName>
        <fullName evidence="2">Uncharacterized protein</fullName>
    </submittedName>
</protein>
<reference evidence="2 3" key="1">
    <citation type="submission" date="2016-04" db="EMBL/GenBank/DDBJ databases">
        <title>ATOL: Assembling a taxonomically balanced genome-scale reconstruction of the evolutionary history of the Enterobacteriaceae.</title>
        <authorList>
            <person name="Plunkett G.III."/>
            <person name="Neeno-Eckwall E.C."/>
            <person name="Glasner J.D."/>
            <person name="Perna N.T."/>
        </authorList>
    </citation>
    <scope>NUCLEOTIDE SEQUENCE [LARGE SCALE GENOMIC DNA]</scope>
    <source>
        <strain evidence="2 3">ATCC 51605</strain>
    </source>
</reference>
<name>A0A1B7IQL7_9ENTR</name>